<sequence>MASTSGPSSKPTTVGLPYLLQLEQLTSLKPRTFVDISSIFSDEFRRVLGGKKPTKFLVQASGPSSSVKSRSSKKGAQFGDPGAEHCEYSVFPTKHGFTRQCTWQPDSPCWLRDQLDNWNHLLNQAGFELKEHVWSQMMIERFSISSSDDDIQKFSLLVHFILRGHRCVTRIDIDWDIANVDFGLFWDSVYNAADCLTHFYYQVSREYQLLKAPTEEYELRARAITSLCSLRHLHLHGVCIDPYIAENLTEFIVQTSTLETLSLYDVKAPTEEYELRARAITSLCSLRHLHLHGVCIDPYIAENLTEFIVQTSTLETLSLYDVKSLEPDVPATFLESITKNKTLKTLRVSSDFLYARWGKSLDMFVRDHAFIETLEVDGGKRYIASSVLKAALRSKSLKVLRLKYCGISPVDVEWMSRALRRPSLTRALCGCAWSTTDVPKSSLETLEFSNCTPLEYEFEEAYASLIGGKYSILLIRVPIKPGVLLNLTLDNCSLGDKFATAAAERLRHDTRLKVLDVSGNDISVIGLTAMVDAIGTHKTLETLVFYVRPQSAPHPEAMTPLFEAIRHHRVSSRLCIFWWNPSARAFSEGTNLCAASVLGVALDRFPDVGVLLDGVAASRSISTARLISSVALGHDVIRRLADVVRDTRHLRCLHLCVPISALEAIGLLTALKQNTSVEELELAQFTFDENASRALRKMVSVNRRISKLTISIWPTPDIETEALRVCHALREALCENHTLSSLVVEAGEHGPAKMSEFKNLVRRNMMQVHEAAHFVMGASAKRHALAFDVQKESRVLRETVSSSYNLTEDQAAKKIAEARYRLAMNYLYYTGVVRHHDMMRQPPLRRIGVNILVRVFGLLSLQHVLSSM</sequence>
<comment type="caution">
    <text evidence="1">The sequence shown here is derived from an EMBL/GenBank/DDBJ whole genome shotgun (WGS) entry which is preliminary data.</text>
</comment>
<dbReference type="Proteomes" id="UP000821845">
    <property type="component" value="Chromosome 9"/>
</dbReference>
<gene>
    <name evidence="1" type="ORF">HPB50_015162</name>
</gene>
<dbReference type="EMBL" id="CM023489">
    <property type="protein sequence ID" value="KAH6922502.1"/>
    <property type="molecule type" value="Genomic_DNA"/>
</dbReference>
<reference evidence="1" key="1">
    <citation type="submission" date="2020-05" db="EMBL/GenBank/DDBJ databases">
        <title>Large-scale comparative analyses of tick genomes elucidate their genetic diversity and vector capacities.</title>
        <authorList>
            <person name="Jia N."/>
            <person name="Wang J."/>
            <person name="Shi W."/>
            <person name="Du L."/>
            <person name="Sun Y."/>
            <person name="Zhan W."/>
            <person name="Jiang J."/>
            <person name="Wang Q."/>
            <person name="Zhang B."/>
            <person name="Ji P."/>
            <person name="Sakyi L.B."/>
            <person name="Cui X."/>
            <person name="Yuan T."/>
            <person name="Jiang B."/>
            <person name="Yang W."/>
            <person name="Lam T.T.-Y."/>
            <person name="Chang Q."/>
            <person name="Ding S."/>
            <person name="Wang X."/>
            <person name="Zhu J."/>
            <person name="Ruan X."/>
            <person name="Zhao L."/>
            <person name="Wei J."/>
            <person name="Que T."/>
            <person name="Du C."/>
            <person name="Cheng J."/>
            <person name="Dai P."/>
            <person name="Han X."/>
            <person name="Huang E."/>
            <person name="Gao Y."/>
            <person name="Liu J."/>
            <person name="Shao H."/>
            <person name="Ye R."/>
            <person name="Li L."/>
            <person name="Wei W."/>
            <person name="Wang X."/>
            <person name="Wang C."/>
            <person name="Yang T."/>
            <person name="Huo Q."/>
            <person name="Li W."/>
            <person name="Guo W."/>
            <person name="Chen H."/>
            <person name="Zhou L."/>
            <person name="Ni X."/>
            <person name="Tian J."/>
            <person name="Zhou Y."/>
            <person name="Sheng Y."/>
            <person name="Liu T."/>
            <person name="Pan Y."/>
            <person name="Xia L."/>
            <person name="Li J."/>
            <person name="Zhao F."/>
            <person name="Cao W."/>
        </authorList>
    </citation>
    <scope>NUCLEOTIDE SEQUENCE</scope>
    <source>
        <strain evidence="1">Hyas-2018</strain>
    </source>
</reference>
<evidence type="ECO:0000313" key="1">
    <source>
        <dbReference type="EMBL" id="KAH6922502.1"/>
    </source>
</evidence>
<protein>
    <submittedName>
        <fullName evidence="1">Uncharacterized protein</fullName>
    </submittedName>
</protein>
<proteinExistence type="predicted"/>
<keyword evidence="2" id="KW-1185">Reference proteome</keyword>
<name>A0ACB7RI64_HYAAI</name>
<accession>A0ACB7RI64</accession>
<evidence type="ECO:0000313" key="2">
    <source>
        <dbReference type="Proteomes" id="UP000821845"/>
    </source>
</evidence>
<organism evidence="1 2">
    <name type="scientific">Hyalomma asiaticum</name>
    <name type="common">Tick</name>
    <dbReference type="NCBI Taxonomy" id="266040"/>
    <lineage>
        <taxon>Eukaryota</taxon>
        <taxon>Metazoa</taxon>
        <taxon>Ecdysozoa</taxon>
        <taxon>Arthropoda</taxon>
        <taxon>Chelicerata</taxon>
        <taxon>Arachnida</taxon>
        <taxon>Acari</taxon>
        <taxon>Parasitiformes</taxon>
        <taxon>Ixodida</taxon>
        <taxon>Ixodoidea</taxon>
        <taxon>Ixodidae</taxon>
        <taxon>Hyalomminae</taxon>
        <taxon>Hyalomma</taxon>
    </lineage>
</organism>